<dbReference type="InterPro" id="IPR005119">
    <property type="entry name" value="LysR_subst-bd"/>
</dbReference>
<dbReference type="InterPro" id="IPR036390">
    <property type="entry name" value="WH_DNA-bd_sf"/>
</dbReference>
<evidence type="ECO:0000256" key="5">
    <source>
        <dbReference type="ARBA" id="ARBA00023163"/>
    </source>
</evidence>
<evidence type="ECO:0000256" key="3">
    <source>
        <dbReference type="ARBA" id="ARBA00023125"/>
    </source>
</evidence>
<evidence type="ECO:0000256" key="2">
    <source>
        <dbReference type="ARBA" id="ARBA00023015"/>
    </source>
</evidence>
<dbReference type="Pfam" id="PF00126">
    <property type="entry name" value="HTH_1"/>
    <property type="match status" value="1"/>
</dbReference>
<dbReference type="Pfam" id="PF03466">
    <property type="entry name" value="LysR_substrate"/>
    <property type="match status" value="1"/>
</dbReference>
<dbReference type="GO" id="GO:0032993">
    <property type="term" value="C:protein-DNA complex"/>
    <property type="evidence" value="ECO:0007669"/>
    <property type="project" value="TreeGrafter"/>
</dbReference>
<dbReference type="InterPro" id="IPR036388">
    <property type="entry name" value="WH-like_DNA-bd_sf"/>
</dbReference>
<accession>A0AAV2WJJ2</accession>
<proteinExistence type="inferred from homology"/>
<dbReference type="InterPro" id="IPR011991">
    <property type="entry name" value="ArsR-like_HTH"/>
</dbReference>
<reference evidence="7" key="2">
    <citation type="submission" date="2015-09" db="EMBL/GenBank/DDBJ databases">
        <title>Draft genome sequence of Mycobacterium neoaurum DSM 44074.</title>
        <authorList>
            <person name="Croce O."/>
            <person name="Robert C."/>
            <person name="Raoult D."/>
            <person name="Drancourt M."/>
        </authorList>
    </citation>
    <scope>NUCLEOTIDE SEQUENCE</scope>
    <source>
        <strain evidence="7">DSM 44074</strain>
    </source>
</reference>
<dbReference type="AlphaFoldDB" id="A0AAV2WJJ2"/>
<dbReference type="GO" id="GO:0003700">
    <property type="term" value="F:DNA-binding transcription factor activity"/>
    <property type="evidence" value="ECO:0007669"/>
    <property type="project" value="InterPro"/>
</dbReference>
<keyword evidence="3" id="KW-0238">DNA-binding</keyword>
<keyword evidence="2" id="KW-0805">Transcription regulation</keyword>
<keyword evidence="5" id="KW-0804">Transcription</keyword>
<name>A0AAV2WJJ2_MYCNE</name>
<comment type="similarity">
    <text evidence="1">Belongs to the LysR transcriptional regulatory family.</text>
</comment>
<dbReference type="GO" id="GO:0003677">
    <property type="term" value="F:DNA binding"/>
    <property type="evidence" value="ECO:0007669"/>
    <property type="project" value="UniProtKB-KW"/>
</dbReference>
<sequence length="301" mass="32526">MDVQRLRMLRELADHGTVAAVADVLSMTPSAVSQQLKTLQREAGVTLLEPAGRRVRLTDAGRVLVGHADQVLAALERAHADMDSYRSTPRGQVTVSLFPSGAAMLLAPLIGHAGARGVEVLGRDIDVPAAHAPQQLTEFDVVVVHRDDRDTSSWGPRFNSTMLLREPLDVLMWPTHPLATRPRIELSELAGQDWVGVAGGLMVDDAFKTMATLTGSSPRIIQRVNDFRVAEELVAARIGIALLPRYVTLARDLVRVPIGDMRLARRIEAITRAGAESRPAIALVLAQLRAIASEVAASTSE</sequence>
<feature type="domain" description="HTH lysR-type" evidence="6">
    <location>
        <begin position="1"/>
        <end position="58"/>
    </location>
</feature>
<keyword evidence="4" id="KW-0010">Activator</keyword>
<dbReference type="Proteomes" id="UP000028864">
    <property type="component" value="Unassembled WGS sequence"/>
</dbReference>
<evidence type="ECO:0000256" key="1">
    <source>
        <dbReference type="ARBA" id="ARBA00009437"/>
    </source>
</evidence>
<organism evidence="7 8">
    <name type="scientific">Mycolicibacterium neoaurum</name>
    <name type="common">Mycobacterium neoaurum</name>
    <dbReference type="NCBI Taxonomy" id="1795"/>
    <lineage>
        <taxon>Bacteria</taxon>
        <taxon>Bacillati</taxon>
        <taxon>Actinomycetota</taxon>
        <taxon>Actinomycetes</taxon>
        <taxon>Mycobacteriales</taxon>
        <taxon>Mycobacteriaceae</taxon>
        <taxon>Mycolicibacterium</taxon>
    </lineage>
</organism>
<dbReference type="PROSITE" id="PS50931">
    <property type="entry name" value="HTH_LYSR"/>
    <property type="match status" value="1"/>
</dbReference>
<gene>
    <name evidence="7" type="ORF">BN1047_02200</name>
</gene>
<dbReference type="RefSeq" id="WP_030135508.1">
    <property type="nucleotide sequence ID" value="NZ_FMZG01000004.1"/>
</dbReference>
<dbReference type="PANTHER" id="PTHR30346">
    <property type="entry name" value="TRANSCRIPTIONAL DUAL REGULATOR HCAR-RELATED"/>
    <property type="match status" value="1"/>
</dbReference>
<dbReference type="CDD" id="cd00090">
    <property type="entry name" value="HTH_ARSR"/>
    <property type="match status" value="1"/>
</dbReference>
<dbReference type="InterPro" id="IPR000847">
    <property type="entry name" value="LysR_HTH_N"/>
</dbReference>
<dbReference type="EMBL" id="LK021338">
    <property type="protein sequence ID" value="CDQ44322.1"/>
    <property type="molecule type" value="Genomic_DNA"/>
</dbReference>
<evidence type="ECO:0000313" key="7">
    <source>
        <dbReference type="EMBL" id="CDQ44322.1"/>
    </source>
</evidence>
<dbReference type="Gene3D" id="1.10.10.10">
    <property type="entry name" value="Winged helix-like DNA-binding domain superfamily/Winged helix DNA-binding domain"/>
    <property type="match status" value="1"/>
</dbReference>
<dbReference type="Gene3D" id="3.40.190.10">
    <property type="entry name" value="Periplasmic binding protein-like II"/>
    <property type="match status" value="2"/>
</dbReference>
<evidence type="ECO:0000259" key="6">
    <source>
        <dbReference type="PROSITE" id="PS50931"/>
    </source>
</evidence>
<dbReference type="SUPFAM" id="SSF53850">
    <property type="entry name" value="Periplasmic binding protein-like II"/>
    <property type="match status" value="1"/>
</dbReference>
<dbReference type="SUPFAM" id="SSF46785">
    <property type="entry name" value="Winged helix' DNA-binding domain"/>
    <property type="match status" value="1"/>
</dbReference>
<protein>
    <submittedName>
        <fullName evidence="7">LysR family transcriptional regulator</fullName>
    </submittedName>
</protein>
<evidence type="ECO:0000313" key="8">
    <source>
        <dbReference type="Proteomes" id="UP000028864"/>
    </source>
</evidence>
<dbReference type="PANTHER" id="PTHR30346:SF29">
    <property type="entry name" value="LYSR SUBSTRATE-BINDING"/>
    <property type="match status" value="1"/>
</dbReference>
<evidence type="ECO:0000256" key="4">
    <source>
        <dbReference type="ARBA" id="ARBA00023159"/>
    </source>
</evidence>
<reference evidence="7" key="1">
    <citation type="submission" date="2014-05" db="EMBL/GenBank/DDBJ databases">
        <authorList>
            <person name="Urmite Genomes"/>
        </authorList>
    </citation>
    <scope>NUCLEOTIDE SEQUENCE</scope>
    <source>
        <strain evidence="7">DSM 44074</strain>
    </source>
</reference>